<evidence type="ECO:0000256" key="1">
    <source>
        <dbReference type="SAM" id="MobiDB-lite"/>
    </source>
</evidence>
<evidence type="ECO:0000313" key="3">
    <source>
        <dbReference type="Proteomes" id="UP000502706"/>
    </source>
</evidence>
<dbReference type="AlphaFoldDB" id="A0A6G8PWB5"/>
<accession>A0A6G8PWB5</accession>
<dbReference type="Proteomes" id="UP000502706">
    <property type="component" value="Chromosome"/>
</dbReference>
<evidence type="ECO:0000313" key="2">
    <source>
        <dbReference type="EMBL" id="QIN78502.1"/>
    </source>
</evidence>
<dbReference type="InterPro" id="IPR036291">
    <property type="entry name" value="NAD(P)-bd_dom_sf"/>
</dbReference>
<dbReference type="RefSeq" id="WP_166396181.1">
    <property type="nucleotide sequence ID" value="NZ_CP045121.1"/>
</dbReference>
<sequence>MALFLREAEVGQLLPLPDAISSVEDAFGMLGSGEAVDHPRGRAQADGAVLNAMWAIAPTLGAMGIKSYPIVRSDVTQSSTSTFVLYGLPEGRLEAILEADTLGQRRTGAASAVATRRLARPESRVLTVFGAGWQAESQVAALARVLPNLERVLVVGRSEERRDRFVAKMGEALGVGVEAAEAEEAVRAADVLVTITGSADPLFDGAWLKPGAHINAAGSNFAGKRELDATTLQRADLVVADSSEVARLESGDLISNGFDWGRLHELGAVVVGAAPDDARKGRSPCSSRTGSPWRTWSAPRRC</sequence>
<dbReference type="Gene3D" id="3.30.1780.10">
    <property type="entry name" value="ornithine cyclodeaminase, domain 1"/>
    <property type="match status" value="1"/>
</dbReference>
<feature type="region of interest" description="Disordered" evidence="1">
    <location>
        <begin position="277"/>
        <end position="302"/>
    </location>
</feature>
<reference evidence="2 3" key="1">
    <citation type="submission" date="2019-10" db="EMBL/GenBank/DDBJ databases">
        <title>Rubrobacter sp nov SCSIO 52915 isolated from a deep-sea sediment in the South China Sea.</title>
        <authorList>
            <person name="Chen R.W."/>
        </authorList>
    </citation>
    <scope>NUCLEOTIDE SEQUENCE [LARGE SCALE GENOMIC DNA]</scope>
    <source>
        <strain evidence="2 3">SCSIO 52915</strain>
    </source>
</reference>
<dbReference type="SUPFAM" id="SSF51735">
    <property type="entry name" value="NAD(P)-binding Rossmann-fold domains"/>
    <property type="match status" value="1"/>
</dbReference>
<dbReference type="GO" id="GO:0005737">
    <property type="term" value="C:cytoplasm"/>
    <property type="evidence" value="ECO:0007669"/>
    <property type="project" value="TreeGrafter"/>
</dbReference>
<dbReference type="Gene3D" id="3.40.50.720">
    <property type="entry name" value="NAD(P)-binding Rossmann-like Domain"/>
    <property type="match status" value="1"/>
</dbReference>
<protein>
    <submittedName>
        <fullName evidence="2">Ornithine cyclodeaminase family protein</fullName>
    </submittedName>
</protein>
<gene>
    <name evidence="2" type="ORF">GBA65_08190</name>
</gene>
<dbReference type="KEGG" id="rmar:GBA65_08190"/>
<dbReference type="PIRSF" id="PIRSF001439">
    <property type="entry name" value="CryM"/>
    <property type="match status" value="1"/>
</dbReference>
<dbReference type="Pfam" id="PF02423">
    <property type="entry name" value="OCD_Mu_crystall"/>
    <property type="match status" value="1"/>
</dbReference>
<dbReference type="PANTHER" id="PTHR13812:SF19">
    <property type="entry name" value="KETIMINE REDUCTASE MU-CRYSTALLIN"/>
    <property type="match status" value="1"/>
</dbReference>
<feature type="compositionally biased region" description="Polar residues" evidence="1">
    <location>
        <begin position="284"/>
        <end position="294"/>
    </location>
</feature>
<dbReference type="EMBL" id="CP045121">
    <property type="protein sequence ID" value="QIN78502.1"/>
    <property type="molecule type" value="Genomic_DNA"/>
</dbReference>
<proteinExistence type="predicted"/>
<dbReference type="InterPro" id="IPR023401">
    <property type="entry name" value="ODC_N"/>
</dbReference>
<name>A0A6G8PWB5_9ACTN</name>
<organism evidence="2 3">
    <name type="scientific">Rubrobacter marinus</name>
    <dbReference type="NCBI Taxonomy" id="2653852"/>
    <lineage>
        <taxon>Bacteria</taxon>
        <taxon>Bacillati</taxon>
        <taxon>Actinomycetota</taxon>
        <taxon>Rubrobacteria</taxon>
        <taxon>Rubrobacterales</taxon>
        <taxon>Rubrobacteraceae</taxon>
        <taxon>Rubrobacter</taxon>
    </lineage>
</organism>
<keyword evidence="3" id="KW-1185">Reference proteome</keyword>
<dbReference type="PANTHER" id="PTHR13812">
    <property type="entry name" value="KETIMINE REDUCTASE MU-CRYSTALLIN"/>
    <property type="match status" value="1"/>
</dbReference>
<dbReference type="InterPro" id="IPR003462">
    <property type="entry name" value="ODC_Mu_crystall"/>
</dbReference>